<evidence type="ECO:0000256" key="1">
    <source>
        <dbReference type="SAM" id="MobiDB-lite"/>
    </source>
</evidence>
<evidence type="ECO:0000256" key="2">
    <source>
        <dbReference type="SAM" id="Phobius"/>
    </source>
</evidence>
<keyword evidence="2" id="KW-0472">Membrane</keyword>
<name>A0A0E9XMC2_ANGAN</name>
<accession>A0A0E9XMC2</accession>
<reference evidence="3" key="2">
    <citation type="journal article" date="2015" name="Fish Shellfish Immunol.">
        <title>Early steps in the European eel (Anguilla anguilla)-Vibrio vulnificus interaction in the gills: Role of the RtxA13 toxin.</title>
        <authorList>
            <person name="Callol A."/>
            <person name="Pajuelo D."/>
            <person name="Ebbesson L."/>
            <person name="Teles M."/>
            <person name="MacKenzie S."/>
            <person name="Amaro C."/>
        </authorList>
    </citation>
    <scope>NUCLEOTIDE SEQUENCE</scope>
</reference>
<feature type="region of interest" description="Disordered" evidence="1">
    <location>
        <begin position="1"/>
        <end position="26"/>
    </location>
</feature>
<protein>
    <submittedName>
        <fullName evidence="3">Uncharacterized protein</fullName>
    </submittedName>
</protein>
<reference evidence="3" key="1">
    <citation type="submission" date="2014-11" db="EMBL/GenBank/DDBJ databases">
        <authorList>
            <person name="Amaro Gonzalez C."/>
        </authorList>
    </citation>
    <scope>NUCLEOTIDE SEQUENCE</scope>
</reference>
<evidence type="ECO:0000313" key="3">
    <source>
        <dbReference type="EMBL" id="JAI03582.1"/>
    </source>
</evidence>
<organism evidence="3">
    <name type="scientific">Anguilla anguilla</name>
    <name type="common">European freshwater eel</name>
    <name type="synonym">Muraena anguilla</name>
    <dbReference type="NCBI Taxonomy" id="7936"/>
    <lineage>
        <taxon>Eukaryota</taxon>
        <taxon>Metazoa</taxon>
        <taxon>Chordata</taxon>
        <taxon>Craniata</taxon>
        <taxon>Vertebrata</taxon>
        <taxon>Euteleostomi</taxon>
        <taxon>Actinopterygii</taxon>
        <taxon>Neopterygii</taxon>
        <taxon>Teleostei</taxon>
        <taxon>Anguilliformes</taxon>
        <taxon>Anguillidae</taxon>
        <taxon>Anguilla</taxon>
    </lineage>
</organism>
<dbReference type="AlphaFoldDB" id="A0A0E9XMC2"/>
<proteinExistence type="predicted"/>
<dbReference type="EMBL" id="GBXM01004996">
    <property type="protein sequence ID" value="JAI03582.1"/>
    <property type="molecule type" value="Transcribed_RNA"/>
</dbReference>
<keyword evidence="2" id="KW-0812">Transmembrane</keyword>
<feature type="transmembrane region" description="Helical" evidence="2">
    <location>
        <begin position="35"/>
        <end position="57"/>
    </location>
</feature>
<sequence>MTGGKQRGCTSVPKISPHYRRSSATHSWSETYGSWYIYSLIQNVAHLSIGVAATFVFSQVLKVGVMKGELSWPNVEPTLEHKSVRRSVQ</sequence>
<keyword evidence="2" id="KW-1133">Transmembrane helix</keyword>